<keyword evidence="1" id="KW-1133">Transmembrane helix</keyword>
<name>I3DBE4_9PAST</name>
<dbReference type="Proteomes" id="UP000006457">
    <property type="component" value="Unassembled WGS sequence"/>
</dbReference>
<sequence>MEKESINQPQKSPSMPEGFSRFTWAIAAFCLPIFLWPLASLVSTNLEKNPALSQGQVRFMYLCLWLYPFVLAIVARICYKLNQRNHNLAKKLLIVSTIAFYGLLYYIVSVGFGA</sequence>
<proteinExistence type="predicted"/>
<dbReference type="InterPro" id="IPR035333">
    <property type="entry name" value="DUF5389"/>
</dbReference>
<protein>
    <submittedName>
        <fullName evidence="2">Uncharacterized protein</fullName>
    </submittedName>
</protein>
<evidence type="ECO:0000256" key="1">
    <source>
        <dbReference type="SAM" id="Phobius"/>
    </source>
</evidence>
<dbReference type="Pfam" id="PF17364">
    <property type="entry name" value="DUF5389"/>
    <property type="match status" value="1"/>
</dbReference>
<keyword evidence="1" id="KW-0472">Membrane</keyword>
<dbReference type="RefSeq" id="WP_005760772.1">
    <property type="nucleotide sequence ID" value="NZ_AJSX01000033.1"/>
</dbReference>
<feature type="transmembrane region" description="Helical" evidence="1">
    <location>
        <begin position="21"/>
        <end position="39"/>
    </location>
</feature>
<evidence type="ECO:0000313" key="3">
    <source>
        <dbReference type="Proteomes" id="UP000006457"/>
    </source>
</evidence>
<feature type="transmembrane region" description="Helical" evidence="1">
    <location>
        <begin position="91"/>
        <end position="108"/>
    </location>
</feature>
<dbReference type="PATRIC" id="fig|1095749.3.peg.1274"/>
<accession>I3DBE4</accession>
<dbReference type="EMBL" id="AJSX01000033">
    <property type="protein sequence ID" value="EIJ69037.1"/>
    <property type="molecule type" value="Genomic_DNA"/>
</dbReference>
<evidence type="ECO:0000313" key="2">
    <source>
        <dbReference type="EMBL" id="EIJ69037.1"/>
    </source>
</evidence>
<dbReference type="AlphaFoldDB" id="I3DBE4"/>
<dbReference type="eggNOG" id="ENOG5031JZP">
    <property type="taxonomic scope" value="Bacteria"/>
</dbReference>
<dbReference type="OrthoDB" id="5690765at2"/>
<reference evidence="2 3" key="1">
    <citation type="submission" date="2012-03" db="EMBL/GenBank/DDBJ databases">
        <authorList>
            <person name="Harkins D.M."/>
            <person name="Madupu R."/>
            <person name="Durkin A.S."/>
            <person name="Torralba M."/>
            <person name="Methe B."/>
            <person name="Sutton G.G."/>
            <person name="Nelson K.E."/>
        </authorList>
    </citation>
    <scope>NUCLEOTIDE SEQUENCE [LARGE SCALE GENOMIC DNA]</scope>
    <source>
        <strain evidence="2 3">CCUG 2042</strain>
    </source>
</reference>
<keyword evidence="3" id="KW-1185">Reference proteome</keyword>
<organism evidence="2 3">
    <name type="scientific">Pasteurella bettyae CCUG 2042</name>
    <dbReference type="NCBI Taxonomy" id="1095749"/>
    <lineage>
        <taxon>Bacteria</taxon>
        <taxon>Pseudomonadati</taxon>
        <taxon>Pseudomonadota</taxon>
        <taxon>Gammaproteobacteria</taxon>
        <taxon>Pasteurellales</taxon>
        <taxon>Pasteurellaceae</taxon>
        <taxon>Pasteurella</taxon>
    </lineage>
</organism>
<gene>
    <name evidence="2" type="ORF">HMPREF1052_0337</name>
</gene>
<feature type="transmembrane region" description="Helical" evidence="1">
    <location>
        <begin position="59"/>
        <end position="79"/>
    </location>
</feature>
<keyword evidence="1" id="KW-0812">Transmembrane</keyword>
<comment type="caution">
    <text evidence="2">The sequence shown here is derived from an EMBL/GenBank/DDBJ whole genome shotgun (WGS) entry which is preliminary data.</text>
</comment>